<dbReference type="PROSITE" id="PS50234">
    <property type="entry name" value="VWFA"/>
    <property type="match status" value="1"/>
</dbReference>
<dbReference type="AlphaFoldDB" id="A0A812EC96"/>
<dbReference type="EMBL" id="CAHIKZ030005188">
    <property type="protein sequence ID" value="CAE1320617.1"/>
    <property type="molecule type" value="Genomic_DNA"/>
</dbReference>
<dbReference type="PANTHER" id="PTHR24020:SF20">
    <property type="entry name" value="PH DOMAIN-CONTAINING PROTEIN"/>
    <property type="match status" value="1"/>
</dbReference>
<evidence type="ECO:0000313" key="4">
    <source>
        <dbReference type="Proteomes" id="UP000597762"/>
    </source>
</evidence>
<feature type="chain" id="PRO_5032351525" description="VWFA domain-containing protein" evidence="1">
    <location>
        <begin position="18"/>
        <end position="559"/>
    </location>
</feature>
<name>A0A812EC96_ACAPH</name>
<comment type="caution">
    <text evidence="3">The sequence shown here is derived from an EMBL/GenBank/DDBJ whole genome shotgun (WGS) entry which is preliminary data.</text>
</comment>
<dbReference type="Gene3D" id="3.40.50.410">
    <property type="entry name" value="von Willebrand factor, type A domain"/>
    <property type="match status" value="1"/>
</dbReference>
<gene>
    <name evidence="3" type="ORF">SPHA_70852</name>
</gene>
<dbReference type="Proteomes" id="UP000597762">
    <property type="component" value="Unassembled WGS sequence"/>
</dbReference>
<keyword evidence="1" id="KW-0732">Signal</keyword>
<dbReference type="InterPro" id="IPR050525">
    <property type="entry name" value="ECM_Assembly_Org"/>
</dbReference>
<dbReference type="CDD" id="cd01450">
    <property type="entry name" value="vWFA_subfamily_ECM"/>
    <property type="match status" value="1"/>
</dbReference>
<dbReference type="PRINTS" id="PR00453">
    <property type="entry name" value="VWFADOMAIN"/>
</dbReference>
<accession>A0A812EC96</accession>
<keyword evidence="4" id="KW-1185">Reference proteome</keyword>
<dbReference type="InterPro" id="IPR036465">
    <property type="entry name" value="vWFA_dom_sf"/>
</dbReference>
<dbReference type="SMART" id="SM00327">
    <property type="entry name" value="VWA"/>
    <property type="match status" value="1"/>
</dbReference>
<dbReference type="SUPFAM" id="SSF53300">
    <property type="entry name" value="vWA-like"/>
    <property type="match status" value="1"/>
</dbReference>
<dbReference type="Pfam" id="PF00092">
    <property type="entry name" value="VWA"/>
    <property type="match status" value="1"/>
</dbReference>
<dbReference type="PANTHER" id="PTHR24020">
    <property type="entry name" value="COLLAGEN ALPHA"/>
    <property type="match status" value="1"/>
</dbReference>
<dbReference type="InterPro" id="IPR002035">
    <property type="entry name" value="VWF_A"/>
</dbReference>
<protein>
    <recommendedName>
        <fullName evidence="2">VWFA domain-containing protein</fullName>
    </recommendedName>
</protein>
<evidence type="ECO:0000259" key="2">
    <source>
        <dbReference type="PROSITE" id="PS50234"/>
    </source>
</evidence>
<evidence type="ECO:0000256" key="1">
    <source>
        <dbReference type="SAM" id="SignalP"/>
    </source>
</evidence>
<dbReference type="OrthoDB" id="6126019at2759"/>
<organism evidence="3 4">
    <name type="scientific">Acanthosepion pharaonis</name>
    <name type="common">Pharaoh cuttlefish</name>
    <name type="synonym">Sepia pharaonis</name>
    <dbReference type="NCBI Taxonomy" id="158019"/>
    <lineage>
        <taxon>Eukaryota</taxon>
        <taxon>Metazoa</taxon>
        <taxon>Spiralia</taxon>
        <taxon>Lophotrochozoa</taxon>
        <taxon>Mollusca</taxon>
        <taxon>Cephalopoda</taxon>
        <taxon>Coleoidea</taxon>
        <taxon>Decapodiformes</taxon>
        <taxon>Sepiida</taxon>
        <taxon>Sepiina</taxon>
        <taxon>Sepiidae</taxon>
        <taxon>Acanthosepion</taxon>
    </lineage>
</organism>
<reference evidence="3" key="1">
    <citation type="submission" date="2021-01" db="EMBL/GenBank/DDBJ databases">
        <authorList>
            <person name="Li R."/>
            <person name="Bekaert M."/>
        </authorList>
    </citation>
    <scope>NUCLEOTIDE SEQUENCE</scope>
    <source>
        <strain evidence="3">Farmed</strain>
    </source>
</reference>
<evidence type="ECO:0000313" key="3">
    <source>
        <dbReference type="EMBL" id="CAE1320617.1"/>
    </source>
</evidence>
<proteinExistence type="predicted"/>
<sequence>MEKLVVILLVLPLFCNGQTVDQTIQPHARGEDVVDAVIGRIRSSCILSDDKYFMKRIAAVETDYGKNSSPNNGGIWKVTNNILNSVINSCQTTTRTICNEILQTFNFDISKATFLQMDVPLYSGLTMYTYITNTITNIPTSSHSQALLWQAHIRPTGNTNMFIAKSSISFSCSAVKMELVFAIDASGSVGSDNFNSTLIFLTNVVRKLQIAPDMTRVAVIRFSHIATISFDLDTYYSVSSMTSKISSIKYTGGGTATYSAIDTARINVFKKARKNVPKVFVLVTDGYSNDKDLTVKAADTLKQNATTIFTIGVGSVNHQEMLAVASSPNCIHYYSLNSYSEIDGIISEIQRESCEAPVEVDMTSGLVNDTEIDNNPIPSGNETKTQTVHIQSSNTTDNSQNMTKVKVAVICGIVQVYASNTFKKPSAAFHAYSAIAIDGKPGWVQSAANQILFLSFFSRKRFDLATSACTHPHYNISINPPDEGVKIICKENGIARECTRNDITQSFGPLCGDDNIPNPCTKTNILNNIMRFKHPKSTTKYIQFLPRIALYTTAQIHAP</sequence>
<feature type="domain" description="VWFA" evidence="2">
    <location>
        <begin position="178"/>
        <end position="349"/>
    </location>
</feature>
<feature type="signal peptide" evidence="1">
    <location>
        <begin position="1"/>
        <end position="17"/>
    </location>
</feature>